<dbReference type="InParanoid" id="A0A0M9UDG7"/>
<organism evidence="6 8">
    <name type="scientific">Ardenticatena maritima</name>
    <dbReference type="NCBI Taxonomy" id="872965"/>
    <lineage>
        <taxon>Bacteria</taxon>
        <taxon>Bacillati</taxon>
        <taxon>Chloroflexota</taxon>
        <taxon>Ardenticatenia</taxon>
        <taxon>Ardenticatenales</taxon>
        <taxon>Ardenticatenaceae</taxon>
        <taxon>Ardenticatena</taxon>
    </lineage>
</organism>
<proteinExistence type="inferred from homology"/>
<accession>A0A0M9UDG7</accession>
<dbReference type="EMBL" id="LGKN01000011">
    <property type="protein sequence ID" value="KPL85718.1"/>
    <property type="molecule type" value="Genomic_DNA"/>
</dbReference>
<protein>
    <submittedName>
        <fullName evidence="6">ABC-2 type transport system ATP-binding protein</fullName>
    </submittedName>
</protein>
<dbReference type="PROSITE" id="PS00211">
    <property type="entry name" value="ABC_TRANSPORTER_1"/>
    <property type="match status" value="1"/>
</dbReference>
<dbReference type="InterPro" id="IPR003439">
    <property type="entry name" value="ABC_transporter-like_ATP-bd"/>
</dbReference>
<evidence type="ECO:0000256" key="4">
    <source>
        <dbReference type="ARBA" id="ARBA00022840"/>
    </source>
</evidence>
<dbReference type="PANTHER" id="PTHR42711">
    <property type="entry name" value="ABC TRANSPORTER ATP-BINDING PROTEIN"/>
    <property type="match status" value="1"/>
</dbReference>
<evidence type="ECO:0000256" key="3">
    <source>
        <dbReference type="ARBA" id="ARBA00022741"/>
    </source>
</evidence>
<dbReference type="Proteomes" id="UP000050502">
    <property type="component" value="Unassembled WGS sequence"/>
</dbReference>
<sequence length="306" mass="34466">MADEITIELRDVQKWYGDVHALRGVSLTVKRGEIFGFLGPNGAGKTTTIRCMLGMIFPQAGHIRILGLDALRHSVEVRARTGYLPGELHLDESMTAEAHLRFFNDVRGGKADWAYVHELAERLRLDLHRPIRNLSLGNKQKVGVIQALMHRPELLIMDEPTTGLDPLMQREVLQLLREAAQSGATVFFSSHIMSEVEAVAQRVGIIRRGRVVEVAEPETLIRRALRRVRVRFREPVAEDALADLEGVSLLEWQDGTEVWLEVRGTLDALVQRLATLPLLDMDVERPSLEEVFLAYYANGDHDEEGV</sequence>
<reference evidence="8" key="3">
    <citation type="submission" date="2015-08" db="EMBL/GenBank/DDBJ databases">
        <title>Draft Genome Sequence of a Heterotrophic Facultative Anaerobic Bacterium Ardenticatena maritima Strain 110S.</title>
        <authorList>
            <person name="Kawaichi S."/>
            <person name="Yoshida T."/>
            <person name="Sako Y."/>
            <person name="Nakamura R."/>
        </authorList>
    </citation>
    <scope>NUCLEOTIDE SEQUENCE [LARGE SCALE GENOMIC DNA]</scope>
    <source>
        <strain evidence="8">110S</strain>
    </source>
</reference>
<feature type="domain" description="ABC transporter" evidence="5">
    <location>
        <begin position="7"/>
        <end position="233"/>
    </location>
</feature>
<keyword evidence="8" id="KW-1185">Reference proteome</keyword>
<evidence type="ECO:0000313" key="7">
    <source>
        <dbReference type="EMBL" id="KPL85718.1"/>
    </source>
</evidence>
<dbReference type="SUPFAM" id="SSF52540">
    <property type="entry name" value="P-loop containing nucleoside triphosphate hydrolases"/>
    <property type="match status" value="1"/>
</dbReference>
<name>A0A0M9UDG7_9CHLR</name>
<dbReference type="CDD" id="cd03230">
    <property type="entry name" value="ABC_DR_subfamily_A"/>
    <property type="match status" value="1"/>
</dbReference>
<dbReference type="EMBL" id="BBZA01000218">
    <property type="protein sequence ID" value="GAP63987.1"/>
    <property type="molecule type" value="Genomic_DNA"/>
</dbReference>
<gene>
    <name evidence="6" type="ORF">ARMA_2410</name>
    <name evidence="7" type="ORF">SE16_15165</name>
</gene>
<dbReference type="InterPro" id="IPR003593">
    <property type="entry name" value="AAA+_ATPase"/>
</dbReference>
<dbReference type="PANTHER" id="PTHR42711:SF5">
    <property type="entry name" value="ABC TRANSPORTER ATP-BINDING PROTEIN NATA"/>
    <property type="match status" value="1"/>
</dbReference>
<dbReference type="RefSeq" id="WP_054493750.1">
    <property type="nucleotide sequence ID" value="NZ_BBZA01000218.1"/>
</dbReference>
<keyword evidence="2" id="KW-0813">Transport</keyword>
<keyword evidence="4 6" id="KW-0067">ATP-binding</keyword>
<dbReference type="GO" id="GO:0005524">
    <property type="term" value="F:ATP binding"/>
    <property type="evidence" value="ECO:0007669"/>
    <property type="project" value="UniProtKB-KW"/>
</dbReference>
<dbReference type="AlphaFoldDB" id="A0A0M9UDG7"/>
<dbReference type="Pfam" id="PF00005">
    <property type="entry name" value="ABC_tran"/>
    <property type="match status" value="1"/>
</dbReference>
<dbReference type="InterPro" id="IPR017871">
    <property type="entry name" value="ABC_transporter-like_CS"/>
</dbReference>
<dbReference type="STRING" id="872965.SE16_15165"/>
<keyword evidence="3" id="KW-0547">Nucleotide-binding</keyword>
<comment type="similarity">
    <text evidence="1">Belongs to the ABC transporter superfamily.</text>
</comment>
<dbReference type="InterPro" id="IPR027417">
    <property type="entry name" value="P-loop_NTPase"/>
</dbReference>
<evidence type="ECO:0000313" key="6">
    <source>
        <dbReference type="EMBL" id="GAP63987.1"/>
    </source>
</evidence>
<dbReference type="Proteomes" id="UP000037784">
    <property type="component" value="Unassembled WGS sequence"/>
</dbReference>
<dbReference type="InterPro" id="IPR050763">
    <property type="entry name" value="ABC_transporter_ATP-binding"/>
</dbReference>
<reference evidence="6 8" key="1">
    <citation type="journal article" date="2015" name="Genome Announc.">
        <title>Draft Genome Sequence of a Heterotrophic Facultative Anaerobic Thermophilic Bacterium, Ardenticatena maritima Strain 110ST.</title>
        <authorList>
            <person name="Kawaichi S."/>
            <person name="Yoshida T."/>
            <person name="Sako Y."/>
            <person name="Nakamura R."/>
        </authorList>
    </citation>
    <scope>NUCLEOTIDE SEQUENCE [LARGE SCALE GENOMIC DNA]</scope>
    <source>
        <strain evidence="6 8">110S</strain>
    </source>
</reference>
<evidence type="ECO:0000256" key="2">
    <source>
        <dbReference type="ARBA" id="ARBA00022448"/>
    </source>
</evidence>
<dbReference type="PROSITE" id="PS50893">
    <property type="entry name" value="ABC_TRANSPORTER_2"/>
    <property type="match status" value="1"/>
</dbReference>
<dbReference type="SMART" id="SM00382">
    <property type="entry name" value="AAA"/>
    <property type="match status" value="1"/>
</dbReference>
<dbReference type="PATRIC" id="fig|872965.6.peg.3122"/>
<reference evidence="7 9" key="2">
    <citation type="submission" date="2015-07" db="EMBL/GenBank/DDBJ databases">
        <title>Whole genome sequence of Ardenticatena maritima DSM 23922.</title>
        <authorList>
            <person name="Hemp J."/>
            <person name="Ward L.M."/>
            <person name="Pace L.A."/>
            <person name="Fischer W.W."/>
        </authorList>
    </citation>
    <scope>NUCLEOTIDE SEQUENCE [LARGE SCALE GENOMIC DNA]</scope>
    <source>
        <strain evidence="7 9">110S</strain>
    </source>
</reference>
<evidence type="ECO:0000256" key="1">
    <source>
        <dbReference type="ARBA" id="ARBA00005417"/>
    </source>
</evidence>
<dbReference type="GO" id="GO:0016887">
    <property type="term" value="F:ATP hydrolysis activity"/>
    <property type="evidence" value="ECO:0007669"/>
    <property type="project" value="InterPro"/>
</dbReference>
<evidence type="ECO:0000259" key="5">
    <source>
        <dbReference type="PROSITE" id="PS50893"/>
    </source>
</evidence>
<evidence type="ECO:0000313" key="8">
    <source>
        <dbReference type="Proteomes" id="UP000037784"/>
    </source>
</evidence>
<dbReference type="OrthoDB" id="9804819at2"/>
<comment type="caution">
    <text evidence="6">The sequence shown here is derived from an EMBL/GenBank/DDBJ whole genome shotgun (WGS) entry which is preliminary data.</text>
</comment>
<evidence type="ECO:0000313" key="9">
    <source>
        <dbReference type="Proteomes" id="UP000050502"/>
    </source>
</evidence>
<dbReference type="Gene3D" id="3.40.50.300">
    <property type="entry name" value="P-loop containing nucleotide triphosphate hydrolases"/>
    <property type="match status" value="1"/>
</dbReference>